<dbReference type="InterPro" id="IPR020806">
    <property type="entry name" value="PKS_PP-bd"/>
</dbReference>
<keyword evidence="3" id="KW-0597">Phosphoprotein</keyword>
<dbReference type="Gene3D" id="1.10.1200.10">
    <property type="entry name" value="ACP-like"/>
    <property type="match status" value="1"/>
</dbReference>
<dbReference type="SMART" id="SM00823">
    <property type="entry name" value="PKS_PP"/>
    <property type="match status" value="1"/>
</dbReference>
<dbReference type="RefSeq" id="WP_344668504.1">
    <property type="nucleotide sequence ID" value="NZ_BAAAQN010000036.1"/>
</dbReference>
<evidence type="ECO:0000256" key="2">
    <source>
        <dbReference type="ARBA" id="ARBA00022450"/>
    </source>
</evidence>
<dbReference type="SUPFAM" id="SSF52777">
    <property type="entry name" value="CoA-dependent acyltransferases"/>
    <property type="match status" value="2"/>
</dbReference>
<protein>
    <recommendedName>
        <fullName evidence="5">Carrier domain-containing protein</fullName>
    </recommendedName>
</protein>
<gene>
    <name evidence="6" type="ORF">GCM10009839_54470</name>
</gene>
<feature type="compositionally biased region" description="Basic and acidic residues" evidence="4">
    <location>
        <begin position="445"/>
        <end position="462"/>
    </location>
</feature>
<comment type="cofactor">
    <cofactor evidence="1">
        <name>pantetheine 4'-phosphate</name>
        <dbReference type="ChEBI" id="CHEBI:47942"/>
    </cofactor>
</comment>
<evidence type="ECO:0000256" key="3">
    <source>
        <dbReference type="ARBA" id="ARBA00022553"/>
    </source>
</evidence>
<dbReference type="PANTHER" id="PTHR45527">
    <property type="entry name" value="NONRIBOSOMAL PEPTIDE SYNTHETASE"/>
    <property type="match status" value="1"/>
</dbReference>
<keyword evidence="7" id="KW-1185">Reference proteome</keyword>
<accession>A0ABP5GDR1</accession>
<dbReference type="Pfam" id="PF00550">
    <property type="entry name" value="PP-binding"/>
    <property type="match status" value="1"/>
</dbReference>
<evidence type="ECO:0000259" key="5">
    <source>
        <dbReference type="PROSITE" id="PS50075"/>
    </source>
</evidence>
<feature type="region of interest" description="Disordered" evidence="4">
    <location>
        <begin position="434"/>
        <end position="473"/>
    </location>
</feature>
<dbReference type="InterPro" id="IPR001242">
    <property type="entry name" value="Condensation_dom"/>
</dbReference>
<dbReference type="EMBL" id="BAAAQN010000036">
    <property type="protein sequence ID" value="GAA2044085.1"/>
    <property type="molecule type" value="Genomic_DNA"/>
</dbReference>
<dbReference type="InterPro" id="IPR009081">
    <property type="entry name" value="PP-bd_ACP"/>
</dbReference>
<feature type="domain" description="Carrier" evidence="5">
    <location>
        <begin position="481"/>
        <end position="556"/>
    </location>
</feature>
<name>A0ABP5GDR1_9ACTN</name>
<dbReference type="Gene3D" id="3.30.559.30">
    <property type="entry name" value="Nonribosomal peptide synthetase, condensation domain"/>
    <property type="match status" value="1"/>
</dbReference>
<dbReference type="PROSITE" id="PS50075">
    <property type="entry name" value="CARRIER"/>
    <property type="match status" value="1"/>
</dbReference>
<dbReference type="Proteomes" id="UP001500751">
    <property type="component" value="Unassembled WGS sequence"/>
</dbReference>
<evidence type="ECO:0000313" key="7">
    <source>
        <dbReference type="Proteomes" id="UP001500751"/>
    </source>
</evidence>
<evidence type="ECO:0000256" key="1">
    <source>
        <dbReference type="ARBA" id="ARBA00001957"/>
    </source>
</evidence>
<proteinExistence type="predicted"/>
<evidence type="ECO:0000256" key="4">
    <source>
        <dbReference type="SAM" id="MobiDB-lite"/>
    </source>
</evidence>
<dbReference type="InterPro" id="IPR023213">
    <property type="entry name" value="CAT-like_dom_sf"/>
</dbReference>
<dbReference type="SUPFAM" id="SSF47336">
    <property type="entry name" value="ACP-like"/>
    <property type="match status" value="1"/>
</dbReference>
<dbReference type="PANTHER" id="PTHR45527:SF1">
    <property type="entry name" value="FATTY ACID SYNTHASE"/>
    <property type="match status" value="1"/>
</dbReference>
<organism evidence="6 7">
    <name type="scientific">Catenulispora yoronensis</name>
    <dbReference type="NCBI Taxonomy" id="450799"/>
    <lineage>
        <taxon>Bacteria</taxon>
        <taxon>Bacillati</taxon>
        <taxon>Actinomycetota</taxon>
        <taxon>Actinomycetes</taxon>
        <taxon>Catenulisporales</taxon>
        <taxon>Catenulisporaceae</taxon>
        <taxon>Catenulispora</taxon>
    </lineage>
</organism>
<comment type="caution">
    <text evidence="6">The sequence shown here is derived from an EMBL/GenBank/DDBJ whole genome shotgun (WGS) entry which is preliminary data.</text>
</comment>
<dbReference type="Pfam" id="PF00668">
    <property type="entry name" value="Condensation"/>
    <property type="match status" value="1"/>
</dbReference>
<keyword evidence="2" id="KW-0596">Phosphopantetheine</keyword>
<reference evidence="7" key="1">
    <citation type="journal article" date="2019" name="Int. J. Syst. Evol. Microbiol.">
        <title>The Global Catalogue of Microorganisms (GCM) 10K type strain sequencing project: providing services to taxonomists for standard genome sequencing and annotation.</title>
        <authorList>
            <consortium name="The Broad Institute Genomics Platform"/>
            <consortium name="The Broad Institute Genome Sequencing Center for Infectious Disease"/>
            <person name="Wu L."/>
            <person name="Ma J."/>
        </authorList>
    </citation>
    <scope>NUCLEOTIDE SEQUENCE [LARGE SCALE GENOMIC DNA]</scope>
    <source>
        <strain evidence="7">JCM 16014</strain>
    </source>
</reference>
<sequence length="566" mass="62780">MTTKVKLSRIQEQLWLAERLGQHATAYMVPLILQITGPIDESALRAAFVDIVTRHEILRTRFFEQDGVLRGEVRPVADFVFETESYSLAELAERGGPAGMQAAETAVLIDVSQSIPIKVKLIRTGAGDQLLSLVLHHLVFDDWSRNQFYAELAERYRAHLAGGAASQPLALQYHEYVARQEERDAEFREESLAYWHEVLTDLDPFEIEPDHPRSARRRGRGASTGFEIEAGLATGIRRLGRAQGASPAMVLFAAAQLVLARFTGRDDVSFGTTLAAREEDEAQELIGPLINTVLLRGDLSGDPTFAELVDRMADTMLDAMEHSRIPFNELIAAHGVVADLSRNPLTQIIVQYASGVRRPPELDGCEVRELPPLTTGSKFDLVILFDEFEDGRVRAGIGFDRDLYAPETIQSLADSLRAVIEDVVAAPDTHISAVRMPSPTHRSHQLLEKRHREEPAQNREAEPSDAGTDLGAETPTETLTATLSEHQRELLEIWRDVLETDDVTTTSNFFLSGGQSLLALRMTNRAREQLDVELPLSLVFEAPVFKDFSDRLAEMLVGATTNEGGE</sequence>
<dbReference type="Gene3D" id="3.30.559.10">
    <property type="entry name" value="Chloramphenicol acetyltransferase-like domain"/>
    <property type="match status" value="1"/>
</dbReference>
<dbReference type="InterPro" id="IPR036736">
    <property type="entry name" value="ACP-like_sf"/>
</dbReference>
<evidence type="ECO:0000313" key="6">
    <source>
        <dbReference type="EMBL" id="GAA2044085.1"/>
    </source>
</evidence>